<dbReference type="InterPro" id="IPR023214">
    <property type="entry name" value="HAD_sf"/>
</dbReference>
<comment type="caution">
    <text evidence="4">The sequence shown here is derived from an EMBL/GenBank/DDBJ whole genome shotgun (WGS) entry which is preliminary data.</text>
</comment>
<sequence length="343" mass="37912">MADAPLLSPRGEGHLGGEAVPTSTPRSFSYRLDAGNNLLLGSRRSSASSLFGSRRQSSDSLLGSRRGSVYGSRYGFGSTFVQIDDTGIYLSSLAVTIILSALATLGILLFTVVVTLSIMLGQCQDKPIVLDKPNQCASFALSAEVDNLQNWTLPQDCITNAELYVDSGQYDLDFTLTIDAARTFLRSAVIEDSDGLDMVVLDLDDTMLSSLPLLREHHFGADLFKQEVWDSYVKLATMPSLKPMVSLYKELKALNWTIAVISDRVEGQRNVTIKNLNSAGYKDYILILRSEPISVVEFKTKARLELEQKGFRIWALIGDEWSDLRGQAIGKRVFKLPNSLYYT</sequence>
<protein>
    <recommendedName>
        <fullName evidence="6">Acid phosphatase</fullName>
    </recommendedName>
</protein>
<evidence type="ECO:0000256" key="2">
    <source>
        <dbReference type="SAM" id="MobiDB-lite"/>
    </source>
</evidence>
<dbReference type="SUPFAM" id="SSF56784">
    <property type="entry name" value="HAD-like"/>
    <property type="match status" value="1"/>
</dbReference>
<feature type="region of interest" description="Disordered" evidence="2">
    <location>
        <begin position="1"/>
        <end position="22"/>
    </location>
</feature>
<evidence type="ECO:0000313" key="5">
    <source>
        <dbReference type="Proteomes" id="UP000822688"/>
    </source>
</evidence>
<keyword evidence="1" id="KW-0732">Signal</keyword>
<feature type="transmembrane region" description="Helical" evidence="3">
    <location>
        <begin position="88"/>
        <end position="116"/>
    </location>
</feature>
<organism evidence="4 5">
    <name type="scientific">Ceratodon purpureus</name>
    <name type="common">Fire moss</name>
    <name type="synonym">Dicranum purpureum</name>
    <dbReference type="NCBI Taxonomy" id="3225"/>
    <lineage>
        <taxon>Eukaryota</taxon>
        <taxon>Viridiplantae</taxon>
        <taxon>Streptophyta</taxon>
        <taxon>Embryophyta</taxon>
        <taxon>Bryophyta</taxon>
        <taxon>Bryophytina</taxon>
        <taxon>Bryopsida</taxon>
        <taxon>Dicranidae</taxon>
        <taxon>Pseudoditrichales</taxon>
        <taxon>Ditrichaceae</taxon>
        <taxon>Ceratodon</taxon>
    </lineage>
</organism>
<dbReference type="AlphaFoldDB" id="A0A8T0I1A2"/>
<dbReference type="PANTHER" id="PTHR31284:SF10">
    <property type="entry name" value="ACID PHOSPHATASE-LIKE PROTEIN"/>
    <property type="match status" value="1"/>
</dbReference>
<accession>A0A8T0I1A2</accession>
<keyword evidence="3" id="KW-0472">Membrane</keyword>
<evidence type="ECO:0008006" key="6">
    <source>
        <dbReference type="Google" id="ProtNLM"/>
    </source>
</evidence>
<keyword evidence="5" id="KW-1185">Reference proteome</keyword>
<evidence type="ECO:0000313" key="4">
    <source>
        <dbReference type="EMBL" id="KAG0576611.1"/>
    </source>
</evidence>
<dbReference type="InterPro" id="IPR005519">
    <property type="entry name" value="Acid_phosphat_B-like"/>
</dbReference>
<keyword evidence="3" id="KW-1133">Transmembrane helix</keyword>
<reference evidence="4" key="1">
    <citation type="submission" date="2020-06" db="EMBL/GenBank/DDBJ databases">
        <title>WGS assembly of Ceratodon purpureus strain R40.</title>
        <authorList>
            <person name="Carey S.B."/>
            <person name="Jenkins J."/>
            <person name="Shu S."/>
            <person name="Lovell J.T."/>
            <person name="Sreedasyam A."/>
            <person name="Maumus F."/>
            <person name="Tiley G.P."/>
            <person name="Fernandez-Pozo N."/>
            <person name="Barry K."/>
            <person name="Chen C."/>
            <person name="Wang M."/>
            <person name="Lipzen A."/>
            <person name="Daum C."/>
            <person name="Saski C.A."/>
            <person name="Payton A.C."/>
            <person name="Mcbreen J.C."/>
            <person name="Conrad R.E."/>
            <person name="Kollar L.M."/>
            <person name="Olsson S."/>
            <person name="Huttunen S."/>
            <person name="Landis J.B."/>
            <person name="Wickett N.J."/>
            <person name="Johnson M.G."/>
            <person name="Rensing S.A."/>
            <person name="Grimwood J."/>
            <person name="Schmutz J."/>
            <person name="Mcdaniel S.F."/>
        </authorList>
    </citation>
    <scope>NUCLEOTIDE SEQUENCE</scope>
    <source>
        <strain evidence="4">R40</strain>
    </source>
</reference>
<keyword evidence="3" id="KW-0812">Transmembrane</keyword>
<dbReference type="PANTHER" id="PTHR31284">
    <property type="entry name" value="ACID PHOSPHATASE-LIKE PROTEIN"/>
    <property type="match status" value="1"/>
</dbReference>
<evidence type="ECO:0000256" key="1">
    <source>
        <dbReference type="ARBA" id="ARBA00022729"/>
    </source>
</evidence>
<dbReference type="Proteomes" id="UP000822688">
    <property type="component" value="Chromosome 5"/>
</dbReference>
<dbReference type="Gene3D" id="3.40.50.1000">
    <property type="entry name" value="HAD superfamily/HAD-like"/>
    <property type="match status" value="1"/>
</dbReference>
<dbReference type="Pfam" id="PF03767">
    <property type="entry name" value="Acid_phosphat_B"/>
    <property type="match status" value="1"/>
</dbReference>
<proteinExistence type="predicted"/>
<dbReference type="InterPro" id="IPR036412">
    <property type="entry name" value="HAD-like_sf"/>
</dbReference>
<dbReference type="EMBL" id="CM026425">
    <property type="protein sequence ID" value="KAG0576611.1"/>
    <property type="molecule type" value="Genomic_DNA"/>
</dbReference>
<evidence type="ECO:0000256" key="3">
    <source>
        <dbReference type="SAM" id="Phobius"/>
    </source>
</evidence>
<name>A0A8T0I1A2_CERPU</name>
<gene>
    <name evidence="4" type="ORF">KC19_5G093800</name>
</gene>